<dbReference type="InterPro" id="IPR007214">
    <property type="entry name" value="YbaK/aa-tRNA-synth-assoc-dom"/>
</dbReference>
<evidence type="ECO:0000313" key="7">
    <source>
        <dbReference type="Proteomes" id="UP000198867"/>
    </source>
</evidence>
<dbReference type="PANTHER" id="PTHR30411:SF0">
    <property type="entry name" value="CYS-TRNA(PRO)_CYS-TRNA(CYS) DEACYLASE YBAK"/>
    <property type="match status" value="1"/>
</dbReference>
<evidence type="ECO:0000256" key="2">
    <source>
        <dbReference type="ARBA" id="ARBA00022917"/>
    </source>
</evidence>
<dbReference type="Pfam" id="PF04073">
    <property type="entry name" value="tRNA_edit"/>
    <property type="match status" value="1"/>
</dbReference>
<sequence>MAKKNSAGTPATAALASLGIAFTPHSYEHQPGTAGYGREAAEALAVDGNQVFKTLLADADGMLVVAIVPVTGVLDLKALASAVGAKRAGMADPALAERKTGYVVGGISPIGQRTRLRTIIDASAGEFATVFVSGGRRGFDIELDPADLLSVTGGSLAAISRR</sequence>
<dbReference type="InterPro" id="IPR036754">
    <property type="entry name" value="YbaK/aa-tRNA-synt-asso_dom_sf"/>
</dbReference>
<dbReference type="SUPFAM" id="SSF55826">
    <property type="entry name" value="YbaK/ProRS associated domain"/>
    <property type="match status" value="1"/>
</dbReference>
<name>A0A1I4ZSM4_9MICO</name>
<evidence type="ECO:0000256" key="1">
    <source>
        <dbReference type="ARBA" id="ARBA00009798"/>
    </source>
</evidence>
<dbReference type="PIRSF" id="PIRSF006181">
    <property type="entry name" value="EbsC_YbaK"/>
    <property type="match status" value="1"/>
</dbReference>
<comment type="similarity">
    <text evidence="1 4">Belongs to the prolyl-tRNA editing family. YbaK/EbsC subfamily.</text>
</comment>
<accession>A0A1I4ZSM4</accession>
<dbReference type="NCBIfam" id="TIGR00011">
    <property type="entry name" value="YbaK_EbsC"/>
    <property type="match status" value="1"/>
</dbReference>
<dbReference type="GO" id="GO:0002161">
    <property type="term" value="F:aminoacyl-tRNA deacylase activity"/>
    <property type="evidence" value="ECO:0007669"/>
    <property type="project" value="InterPro"/>
</dbReference>
<dbReference type="Proteomes" id="UP000198867">
    <property type="component" value="Unassembled WGS sequence"/>
</dbReference>
<evidence type="ECO:0000259" key="5">
    <source>
        <dbReference type="Pfam" id="PF04073"/>
    </source>
</evidence>
<dbReference type="AlphaFoldDB" id="A0A1I4ZSM4"/>
<evidence type="ECO:0000256" key="4">
    <source>
        <dbReference type="PIRNR" id="PIRNR006181"/>
    </source>
</evidence>
<dbReference type="GO" id="GO:0006412">
    <property type="term" value="P:translation"/>
    <property type="evidence" value="ECO:0007669"/>
    <property type="project" value="UniProtKB-KW"/>
</dbReference>
<dbReference type="EMBL" id="FOVM01000002">
    <property type="protein sequence ID" value="SFN52989.1"/>
    <property type="molecule type" value="Genomic_DNA"/>
</dbReference>
<dbReference type="InterPro" id="IPR004369">
    <property type="entry name" value="Prolyl-tRNA_editing_YbaK/EbsC"/>
</dbReference>
<keyword evidence="2 4" id="KW-0648">Protein biosynthesis</keyword>
<keyword evidence="7" id="KW-1185">Reference proteome</keyword>
<dbReference type="Gene3D" id="3.90.960.10">
    <property type="entry name" value="YbaK/aminoacyl-tRNA synthetase-associated domain"/>
    <property type="match status" value="1"/>
</dbReference>
<gene>
    <name evidence="6" type="ORF">SAMN05216219_1023</name>
</gene>
<proteinExistence type="inferred from homology"/>
<dbReference type="GO" id="GO:0016829">
    <property type="term" value="F:lyase activity"/>
    <property type="evidence" value="ECO:0007669"/>
    <property type="project" value="UniProtKB-KW"/>
</dbReference>
<protein>
    <recommendedName>
        <fullName evidence="4">Cys-tRNA(Pro)/Cys-tRNA(Cys) deacylase</fullName>
        <ecNumber evidence="4">4.2.-.-</ecNumber>
    </recommendedName>
</protein>
<evidence type="ECO:0000256" key="3">
    <source>
        <dbReference type="ARBA" id="ARBA00023239"/>
    </source>
</evidence>
<dbReference type="CDD" id="cd00002">
    <property type="entry name" value="YbaK_deacylase"/>
    <property type="match status" value="1"/>
</dbReference>
<dbReference type="RefSeq" id="WP_177216726.1">
    <property type="nucleotide sequence ID" value="NZ_FOVM01000002.1"/>
</dbReference>
<reference evidence="7" key="1">
    <citation type="submission" date="2016-10" db="EMBL/GenBank/DDBJ databases">
        <authorList>
            <person name="Varghese N."/>
            <person name="Submissions S."/>
        </authorList>
    </citation>
    <scope>NUCLEOTIDE SEQUENCE [LARGE SCALE GENOMIC DNA]</scope>
    <source>
        <strain evidence="7">CGMCC 1.11101</strain>
    </source>
</reference>
<dbReference type="EC" id="4.2.-.-" evidence="4"/>
<evidence type="ECO:0000313" key="6">
    <source>
        <dbReference type="EMBL" id="SFN52989.1"/>
    </source>
</evidence>
<organism evidence="6 7">
    <name type="scientific">Mycetocola miduiensis</name>
    <dbReference type="NCBI Taxonomy" id="995034"/>
    <lineage>
        <taxon>Bacteria</taxon>
        <taxon>Bacillati</taxon>
        <taxon>Actinomycetota</taxon>
        <taxon>Actinomycetes</taxon>
        <taxon>Micrococcales</taxon>
        <taxon>Microbacteriaceae</taxon>
        <taxon>Mycetocola</taxon>
    </lineage>
</organism>
<keyword evidence="3 4" id="KW-0456">Lyase</keyword>
<dbReference type="PANTHER" id="PTHR30411">
    <property type="entry name" value="CYTOPLASMIC PROTEIN"/>
    <property type="match status" value="1"/>
</dbReference>
<feature type="domain" description="YbaK/aminoacyl-tRNA synthetase-associated" evidence="5">
    <location>
        <begin position="38"/>
        <end position="149"/>
    </location>
</feature>
<dbReference type="STRING" id="995034.SAMN05216219_1023"/>